<dbReference type="GO" id="GO:0006352">
    <property type="term" value="P:DNA-templated transcription initiation"/>
    <property type="evidence" value="ECO:0007669"/>
    <property type="project" value="InterPro"/>
</dbReference>
<evidence type="ECO:0000256" key="2">
    <source>
        <dbReference type="ARBA" id="ARBA00023015"/>
    </source>
</evidence>
<protein>
    <submittedName>
        <fullName evidence="8">RNA polymerase sigma factor</fullName>
    </submittedName>
</protein>
<name>A0A398DF41_9BACT</name>
<dbReference type="InterPro" id="IPR013324">
    <property type="entry name" value="RNA_pol_sigma_r3/r4-like"/>
</dbReference>
<evidence type="ECO:0000313" key="11">
    <source>
        <dbReference type="Proteomes" id="UP000266042"/>
    </source>
</evidence>
<dbReference type="AlphaFoldDB" id="A0A398DF41"/>
<dbReference type="InterPro" id="IPR013249">
    <property type="entry name" value="RNA_pol_sigma70_r4_t2"/>
</dbReference>
<dbReference type="InterPro" id="IPR013325">
    <property type="entry name" value="RNA_pol_sigma_r2"/>
</dbReference>
<keyword evidence="3" id="KW-0731">Sigma factor</keyword>
<dbReference type="Gene3D" id="1.10.10.10">
    <property type="entry name" value="Winged helix-like DNA-binding domain superfamily/Winged helix DNA-binding domain"/>
    <property type="match status" value="1"/>
</dbReference>
<organism evidence="8 11">
    <name type="scientific">Candidatus Cryosericum hinesii</name>
    <dbReference type="NCBI Taxonomy" id="2290915"/>
    <lineage>
        <taxon>Bacteria</taxon>
        <taxon>Pseudomonadati</taxon>
        <taxon>Caldisericota/Cryosericota group</taxon>
        <taxon>Candidatus Cryosericota</taxon>
        <taxon>Candidatus Cryosericia</taxon>
        <taxon>Candidatus Cryosericales</taxon>
        <taxon>Candidatus Cryosericaceae</taxon>
        <taxon>Candidatus Cryosericum</taxon>
    </lineage>
</organism>
<dbReference type="Pfam" id="PF08281">
    <property type="entry name" value="Sigma70_r4_2"/>
    <property type="match status" value="1"/>
</dbReference>
<dbReference type="CDD" id="cd06171">
    <property type="entry name" value="Sigma70_r4"/>
    <property type="match status" value="1"/>
</dbReference>
<proteinExistence type="inferred from homology"/>
<dbReference type="NCBIfam" id="TIGR02937">
    <property type="entry name" value="sigma70-ECF"/>
    <property type="match status" value="1"/>
</dbReference>
<keyword evidence="5" id="KW-0804">Transcription</keyword>
<dbReference type="GO" id="GO:0016987">
    <property type="term" value="F:sigma factor activity"/>
    <property type="evidence" value="ECO:0007669"/>
    <property type="project" value="UniProtKB-KW"/>
</dbReference>
<dbReference type="PANTHER" id="PTHR43133:SF8">
    <property type="entry name" value="RNA POLYMERASE SIGMA FACTOR HI_1459-RELATED"/>
    <property type="match status" value="1"/>
</dbReference>
<keyword evidence="2" id="KW-0805">Transcription regulation</keyword>
<reference evidence="10 11" key="1">
    <citation type="submission" date="2018-09" db="EMBL/GenBank/DDBJ databases">
        <title>Discovery and Ecogenomic Context for Candidatus Cryosericales, a Global Caldiserica Order Active in Thawing Permafrost.</title>
        <authorList>
            <person name="Martinez M.A."/>
            <person name="Woodcroft B.J."/>
            <person name="Ignacio Espinoza J.C."/>
            <person name="Zayed A."/>
            <person name="Singleton C.M."/>
            <person name="Boyd J."/>
            <person name="Li Y.-F."/>
            <person name="Purvine S."/>
            <person name="Maughan H."/>
            <person name="Hodgkins S.B."/>
            <person name="Anderson D."/>
            <person name="Sederholm M."/>
            <person name="Temperton B."/>
            <person name="Saleska S.R."/>
            <person name="Tyson G.W."/>
            <person name="Rich V.I."/>
        </authorList>
    </citation>
    <scope>NUCLEOTIDE SEQUENCE [LARGE SCALE GENOMIC DNA]</scope>
    <source>
        <strain evidence="9 10">SMC2</strain>
        <strain evidence="8 11">SMC3</strain>
    </source>
</reference>
<evidence type="ECO:0000259" key="7">
    <source>
        <dbReference type="Pfam" id="PF08281"/>
    </source>
</evidence>
<sequence>MFNVGWYPTPPGVYLNPIRVTGICNETIVNVRHVVATRSCGVADRSQGRAGACLPSLRNVACTEPDIPWYHTCMEMRAQEPTDEQLVRQALTDTDAFGMLVERYERPLSSYAARLIGRQEAEDVVQQAFLQAYRSLAGFDPHLTFSAWMYRIVHNTAVNMARKRHGTVPTELELDGEMVEILTGDTDVPAEALHRELEDFVAKGLNQLDQRSRDILLLSVVEGKSYSEIADILMVAVNSVGPSVSRAKDKLRKLLDANPAQRSAL</sequence>
<dbReference type="InterPro" id="IPR036388">
    <property type="entry name" value="WH-like_DNA-bd_sf"/>
</dbReference>
<dbReference type="Pfam" id="PF04542">
    <property type="entry name" value="Sigma70_r2"/>
    <property type="match status" value="1"/>
</dbReference>
<dbReference type="EMBL" id="QXIX01000030">
    <property type="protein sequence ID" value="RIE14398.1"/>
    <property type="molecule type" value="Genomic_DNA"/>
</dbReference>
<keyword evidence="10" id="KW-1185">Reference proteome</keyword>
<comment type="similarity">
    <text evidence="1">Belongs to the sigma-70 factor family. ECF subfamily.</text>
</comment>
<evidence type="ECO:0000313" key="9">
    <source>
        <dbReference type="EMBL" id="RIE14398.1"/>
    </source>
</evidence>
<evidence type="ECO:0000259" key="6">
    <source>
        <dbReference type="Pfam" id="PF04542"/>
    </source>
</evidence>
<feature type="domain" description="RNA polymerase sigma factor 70 region 4 type 2" evidence="7">
    <location>
        <begin position="205"/>
        <end position="251"/>
    </location>
</feature>
<gene>
    <name evidence="9" type="ORF">SMC2_03365</name>
    <name evidence="8" type="ORF">SMC3_02420</name>
</gene>
<evidence type="ECO:0000256" key="3">
    <source>
        <dbReference type="ARBA" id="ARBA00023082"/>
    </source>
</evidence>
<dbReference type="InterPro" id="IPR014284">
    <property type="entry name" value="RNA_pol_sigma-70_dom"/>
</dbReference>
<accession>A0A398DF41</accession>
<dbReference type="EMBL" id="QXIW01000014">
    <property type="protein sequence ID" value="RIE14132.1"/>
    <property type="molecule type" value="Genomic_DNA"/>
</dbReference>
<evidence type="ECO:0000256" key="1">
    <source>
        <dbReference type="ARBA" id="ARBA00010641"/>
    </source>
</evidence>
<dbReference type="SUPFAM" id="SSF88946">
    <property type="entry name" value="Sigma2 domain of RNA polymerase sigma factors"/>
    <property type="match status" value="1"/>
</dbReference>
<feature type="domain" description="RNA polymerase sigma-70 region 2" evidence="6">
    <location>
        <begin position="100"/>
        <end position="164"/>
    </location>
</feature>
<dbReference type="GO" id="GO:0003677">
    <property type="term" value="F:DNA binding"/>
    <property type="evidence" value="ECO:0007669"/>
    <property type="project" value="UniProtKB-KW"/>
</dbReference>
<dbReference type="Gene3D" id="1.10.1740.10">
    <property type="match status" value="1"/>
</dbReference>
<dbReference type="InterPro" id="IPR039425">
    <property type="entry name" value="RNA_pol_sigma-70-like"/>
</dbReference>
<dbReference type="SUPFAM" id="SSF88659">
    <property type="entry name" value="Sigma3 and sigma4 domains of RNA polymerase sigma factors"/>
    <property type="match status" value="1"/>
</dbReference>
<dbReference type="Proteomes" id="UP000266042">
    <property type="component" value="Unassembled WGS sequence"/>
</dbReference>
<evidence type="ECO:0000256" key="4">
    <source>
        <dbReference type="ARBA" id="ARBA00023125"/>
    </source>
</evidence>
<evidence type="ECO:0000313" key="8">
    <source>
        <dbReference type="EMBL" id="RIE14132.1"/>
    </source>
</evidence>
<keyword evidence="4" id="KW-0238">DNA-binding</keyword>
<dbReference type="PANTHER" id="PTHR43133">
    <property type="entry name" value="RNA POLYMERASE ECF-TYPE SIGMA FACTO"/>
    <property type="match status" value="1"/>
</dbReference>
<dbReference type="Proteomes" id="UP000265724">
    <property type="component" value="Unassembled WGS sequence"/>
</dbReference>
<evidence type="ECO:0000313" key="10">
    <source>
        <dbReference type="Proteomes" id="UP000265724"/>
    </source>
</evidence>
<comment type="caution">
    <text evidence="8">The sequence shown here is derived from an EMBL/GenBank/DDBJ whole genome shotgun (WGS) entry which is preliminary data.</text>
</comment>
<evidence type="ECO:0000256" key="5">
    <source>
        <dbReference type="ARBA" id="ARBA00023163"/>
    </source>
</evidence>
<dbReference type="InterPro" id="IPR007627">
    <property type="entry name" value="RNA_pol_sigma70_r2"/>
</dbReference>